<keyword evidence="8 11" id="KW-0472">Membrane</keyword>
<evidence type="ECO:0000256" key="11">
    <source>
        <dbReference type="SAM" id="Phobius"/>
    </source>
</evidence>
<dbReference type="InterPro" id="IPR019734">
    <property type="entry name" value="TPR_rpt"/>
</dbReference>
<name>A0A381RF63_9ZZZZ</name>
<dbReference type="PROSITE" id="PS50005">
    <property type="entry name" value="TPR"/>
    <property type="match status" value="1"/>
</dbReference>
<keyword evidence="7 11" id="KW-1133">Transmembrane helix</keyword>
<feature type="domain" description="HemY N-terminal" evidence="12">
    <location>
        <begin position="22"/>
        <end position="128"/>
    </location>
</feature>
<evidence type="ECO:0000256" key="3">
    <source>
        <dbReference type="ARBA" id="ARBA00004744"/>
    </source>
</evidence>
<evidence type="ECO:0000256" key="2">
    <source>
        <dbReference type="ARBA" id="ARBA00004429"/>
    </source>
</evidence>
<gene>
    <name evidence="13" type="ORF">METZ01_LOCUS43290</name>
</gene>
<dbReference type="GO" id="GO:0005886">
    <property type="term" value="C:plasma membrane"/>
    <property type="evidence" value="ECO:0007669"/>
    <property type="project" value="UniProtKB-SubCell"/>
</dbReference>
<dbReference type="InterPro" id="IPR010817">
    <property type="entry name" value="HemY_N"/>
</dbReference>
<evidence type="ECO:0000256" key="4">
    <source>
        <dbReference type="ARBA" id="ARBA00022475"/>
    </source>
</evidence>
<sequence>MLLLAVVVLAVLLVQASMEDPGYVLISRAPHEVEISLSLFLLVLLVIVVFIYFGVRLIIRVFYAPRDIGRWHGRRNALLARQATLDGYARLIEGDWEAAEKILTRRLSYSATPLLDCLGAAYAAQRHGNTEARDDYLTRARALDPDHSEAIELTRARLLEQSGQTDEARGVLEHLHEQGADSGAAQGMLVSLLRLQQDWRALEEILPQLRRNALLPAAELETAWRDVQCQRLSEDSDRDGANANRVWSSLSRRDRKDPLLIGAYCRRLMDTGDMAQAEKLLCKTIGRRWDGELVRLYGLIQTEQPGGQIRVAEGWAKTRPEDPDLLITLARLYLHAGNRDRARALLVEAARHGGGRESYMELGLLLEAAGDGDKALQCYRRGLERLDSQPAASMPEVSRGELLPPVSEQMD</sequence>
<dbReference type="NCBIfam" id="TIGR00540">
    <property type="entry name" value="TPR_hemY_coli"/>
    <property type="match status" value="1"/>
</dbReference>
<dbReference type="AlphaFoldDB" id="A0A381RF63"/>
<dbReference type="Pfam" id="PF07219">
    <property type="entry name" value="HemY_N"/>
    <property type="match status" value="1"/>
</dbReference>
<keyword evidence="9" id="KW-0627">Porphyrin biosynthesis</keyword>
<evidence type="ECO:0000256" key="6">
    <source>
        <dbReference type="ARBA" id="ARBA00022692"/>
    </source>
</evidence>
<proteinExistence type="predicted"/>
<comment type="function">
    <text evidence="1">Involved in a late step of protoheme IX synthesis.</text>
</comment>
<protein>
    <recommendedName>
        <fullName evidence="12">HemY N-terminal domain-containing protein</fullName>
    </recommendedName>
</protein>
<dbReference type="SUPFAM" id="SSF48452">
    <property type="entry name" value="TPR-like"/>
    <property type="match status" value="1"/>
</dbReference>
<evidence type="ECO:0000313" key="13">
    <source>
        <dbReference type="EMBL" id="SUZ90436.1"/>
    </source>
</evidence>
<dbReference type="InterPro" id="IPR011990">
    <property type="entry name" value="TPR-like_helical_dom_sf"/>
</dbReference>
<evidence type="ECO:0000256" key="5">
    <source>
        <dbReference type="ARBA" id="ARBA00022519"/>
    </source>
</evidence>
<keyword evidence="4" id="KW-1003">Cell membrane</keyword>
<keyword evidence="6 11" id="KW-0812">Transmembrane</keyword>
<dbReference type="UniPathway" id="UPA00252"/>
<dbReference type="Pfam" id="PF14559">
    <property type="entry name" value="TPR_19"/>
    <property type="match status" value="1"/>
</dbReference>
<evidence type="ECO:0000256" key="10">
    <source>
        <dbReference type="SAM" id="MobiDB-lite"/>
    </source>
</evidence>
<comment type="pathway">
    <text evidence="3">Porphyrin-containing compound metabolism; protoheme biosynthesis.</text>
</comment>
<keyword evidence="5" id="KW-0997">Cell inner membrane</keyword>
<dbReference type="GO" id="GO:0042168">
    <property type="term" value="P:heme metabolic process"/>
    <property type="evidence" value="ECO:0007669"/>
    <property type="project" value="InterPro"/>
</dbReference>
<feature type="region of interest" description="Disordered" evidence="10">
    <location>
        <begin position="389"/>
        <end position="411"/>
    </location>
</feature>
<accession>A0A381RF63</accession>
<comment type="subcellular location">
    <subcellularLocation>
        <location evidence="2">Cell inner membrane</location>
        <topology evidence="2">Multi-pass membrane protein</topology>
    </subcellularLocation>
</comment>
<evidence type="ECO:0000256" key="1">
    <source>
        <dbReference type="ARBA" id="ARBA00002962"/>
    </source>
</evidence>
<dbReference type="Gene3D" id="1.25.40.10">
    <property type="entry name" value="Tetratricopeptide repeat domain"/>
    <property type="match status" value="2"/>
</dbReference>
<dbReference type="EMBL" id="UINC01001894">
    <property type="protein sequence ID" value="SUZ90436.1"/>
    <property type="molecule type" value="Genomic_DNA"/>
</dbReference>
<evidence type="ECO:0000259" key="12">
    <source>
        <dbReference type="Pfam" id="PF07219"/>
    </source>
</evidence>
<dbReference type="GO" id="GO:0006779">
    <property type="term" value="P:porphyrin-containing compound biosynthetic process"/>
    <property type="evidence" value="ECO:0007669"/>
    <property type="project" value="UniProtKB-KW"/>
</dbReference>
<organism evidence="13">
    <name type="scientific">marine metagenome</name>
    <dbReference type="NCBI Taxonomy" id="408172"/>
    <lineage>
        <taxon>unclassified sequences</taxon>
        <taxon>metagenomes</taxon>
        <taxon>ecological metagenomes</taxon>
    </lineage>
</organism>
<feature type="transmembrane region" description="Helical" evidence="11">
    <location>
        <begin position="40"/>
        <end position="63"/>
    </location>
</feature>
<dbReference type="InterPro" id="IPR005254">
    <property type="entry name" value="Heme_biosyn_assoc_TPR_pro"/>
</dbReference>
<evidence type="ECO:0000256" key="8">
    <source>
        <dbReference type="ARBA" id="ARBA00023136"/>
    </source>
</evidence>
<evidence type="ECO:0000256" key="9">
    <source>
        <dbReference type="ARBA" id="ARBA00023244"/>
    </source>
</evidence>
<evidence type="ECO:0000256" key="7">
    <source>
        <dbReference type="ARBA" id="ARBA00022989"/>
    </source>
</evidence>
<reference evidence="13" key="1">
    <citation type="submission" date="2018-05" db="EMBL/GenBank/DDBJ databases">
        <authorList>
            <person name="Lanie J.A."/>
            <person name="Ng W.-L."/>
            <person name="Kazmierczak K.M."/>
            <person name="Andrzejewski T.M."/>
            <person name="Davidsen T.M."/>
            <person name="Wayne K.J."/>
            <person name="Tettelin H."/>
            <person name="Glass J.I."/>
            <person name="Rusch D."/>
            <person name="Podicherti R."/>
            <person name="Tsui H.-C.T."/>
            <person name="Winkler M.E."/>
        </authorList>
    </citation>
    <scope>NUCLEOTIDE SEQUENCE</scope>
</reference>